<gene>
    <name evidence="2" type="ORF">DFQ12_3077</name>
</gene>
<reference evidence="2 3" key="1">
    <citation type="submission" date="2018-09" db="EMBL/GenBank/DDBJ databases">
        <title>Genomic Encyclopedia of Type Strains, Phase III (KMG-III): the genomes of soil and plant-associated and newly described type strains.</title>
        <authorList>
            <person name="Whitman W."/>
        </authorList>
    </citation>
    <scope>NUCLEOTIDE SEQUENCE [LARGE SCALE GENOMIC DNA]</scope>
    <source>
        <strain evidence="2 3">CECT 7938</strain>
    </source>
</reference>
<dbReference type="OrthoDB" id="9963735at2"/>
<evidence type="ECO:0000313" key="3">
    <source>
        <dbReference type="Proteomes" id="UP000286246"/>
    </source>
</evidence>
<dbReference type="RefSeq" id="WP_120259836.1">
    <property type="nucleotide sequence ID" value="NZ_RAPY01000002.1"/>
</dbReference>
<evidence type="ECO:0000256" key="1">
    <source>
        <dbReference type="SAM" id="Phobius"/>
    </source>
</evidence>
<comment type="caution">
    <text evidence="2">The sequence shown here is derived from an EMBL/GenBank/DDBJ whole genome shotgun (WGS) entry which is preliminary data.</text>
</comment>
<feature type="transmembrane region" description="Helical" evidence="1">
    <location>
        <begin position="31"/>
        <end position="53"/>
    </location>
</feature>
<dbReference type="Proteomes" id="UP000286246">
    <property type="component" value="Unassembled WGS sequence"/>
</dbReference>
<protein>
    <submittedName>
        <fullName evidence="2">Uncharacterized protein</fullName>
    </submittedName>
</protein>
<sequence length="89" mass="10156">MSNSRLSLIFTCLHVLGAFLLFMYIEELSTLNLGELGIFFVFGLVITALVFAIKSRRTTLGMLLLFANSIFLLIWLALFYFMATFTFKV</sequence>
<feature type="transmembrane region" description="Helical" evidence="1">
    <location>
        <begin position="7"/>
        <end position="25"/>
    </location>
</feature>
<organism evidence="2 3">
    <name type="scientific">Sphingobacterium detergens</name>
    <dbReference type="NCBI Taxonomy" id="1145106"/>
    <lineage>
        <taxon>Bacteria</taxon>
        <taxon>Pseudomonadati</taxon>
        <taxon>Bacteroidota</taxon>
        <taxon>Sphingobacteriia</taxon>
        <taxon>Sphingobacteriales</taxon>
        <taxon>Sphingobacteriaceae</taxon>
        <taxon>Sphingobacterium</taxon>
    </lineage>
</organism>
<dbReference type="AlphaFoldDB" id="A0A420B7Z8"/>
<keyword evidence="3" id="KW-1185">Reference proteome</keyword>
<proteinExistence type="predicted"/>
<evidence type="ECO:0000313" key="2">
    <source>
        <dbReference type="EMBL" id="RKE52831.1"/>
    </source>
</evidence>
<accession>A0A420B7Z8</accession>
<name>A0A420B7Z8_SPHD1</name>
<dbReference type="EMBL" id="RAPY01000002">
    <property type="protein sequence ID" value="RKE52831.1"/>
    <property type="molecule type" value="Genomic_DNA"/>
</dbReference>
<keyword evidence="1" id="KW-1133">Transmembrane helix</keyword>
<feature type="transmembrane region" description="Helical" evidence="1">
    <location>
        <begin position="60"/>
        <end position="83"/>
    </location>
</feature>
<keyword evidence="1" id="KW-0812">Transmembrane</keyword>
<keyword evidence="1" id="KW-0472">Membrane</keyword>